<evidence type="ECO:0000256" key="3">
    <source>
        <dbReference type="ARBA" id="ARBA00022824"/>
    </source>
</evidence>
<feature type="region of interest" description="Disordered" evidence="6">
    <location>
        <begin position="281"/>
        <end position="308"/>
    </location>
</feature>
<keyword evidence="2 7" id="KW-0812">Transmembrane</keyword>
<feature type="transmembrane region" description="Helical" evidence="7">
    <location>
        <begin position="468"/>
        <end position="487"/>
    </location>
</feature>
<dbReference type="Pfam" id="PF02453">
    <property type="entry name" value="Reticulon"/>
    <property type="match status" value="1"/>
</dbReference>
<protein>
    <submittedName>
        <fullName evidence="9">OLC1v1035580C3</fullName>
    </submittedName>
</protein>
<organism evidence="9 10">
    <name type="scientific">Oldenlandia corymbosa var. corymbosa</name>
    <dbReference type="NCBI Taxonomy" id="529605"/>
    <lineage>
        <taxon>Eukaryota</taxon>
        <taxon>Viridiplantae</taxon>
        <taxon>Streptophyta</taxon>
        <taxon>Embryophyta</taxon>
        <taxon>Tracheophyta</taxon>
        <taxon>Spermatophyta</taxon>
        <taxon>Magnoliopsida</taxon>
        <taxon>eudicotyledons</taxon>
        <taxon>Gunneridae</taxon>
        <taxon>Pentapetalae</taxon>
        <taxon>asterids</taxon>
        <taxon>lamiids</taxon>
        <taxon>Gentianales</taxon>
        <taxon>Rubiaceae</taxon>
        <taxon>Rubioideae</taxon>
        <taxon>Spermacoceae</taxon>
        <taxon>Hedyotis-Oldenlandia complex</taxon>
        <taxon>Oldenlandia</taxon>
    </lineage>
</organism>
<evidence type="ECO:0000259" key="8">
    <source>
        <dbReference type="Pfam" id="PF02453"/>
    </source>
</evidence>
<keyword evidence="3" id="KW-0256">Endoplasmic reticulum</keyword>
<dbReference type="PANTHER" id="PTHR46626:SF1">
    <property type="entry name" value="RETICULON-LIKE PROTEIN B21"/>
    <property type="match status" value="1"/>
</dbReference>
<dbReference type="EMBL" id="OX459120">
    <property type="protein sequence ID" value="CAI9098855.1"/>
    <property type="molecule type" value="Genomic_DNA"/>
</dbReference>
<evidence type="ECO:0000256" key="6">
    <source>
        <dbReference type="SAM" id="MobiDB-lite"/>
    </source>
</evidence>
<dbReference type="AlphaFoldDB" id="A0AAV1CTZ9"/>
<evidence type="ECO:0000256" key="5">
    <source>
        <dbReference type="ARBA" id="ARBA00023136"/>
    </source>
</evidence>
<evidence type="ECO:0000256" key="1">
    <source>
        <dbReference type="ARBA" id="ARBA00004477"/>
    </source>
</evidence>
<evidence type="ECO:0000256" key="4">
    <source>
        <dbReference type="ARBA" id="ARBA00022989"/>
    </source>
</evidence>
<feature type="region of interest" description="Disordered" evidence="6">
    <location>
        <begin position="129"/>
        <end position="150"/>
    </location>
</feature>
<dbReference type="InterPro" id="IPR003388">
    <property type="entry name" value="Reticulon"/>
</dbReference>
<keyword evidence="4 7" id="KW-1133">Transmembrane helix</keyword>
<evidence type="ECO:0000313" key="9">
    <source>
        <dbReference type="EMBL" id="CAI9098855.1"/>
    </source>
</evidence>
<comment type="subcellular location">
    <subcellularLocation>
        <location evidence="1">Endoplasmic reticulum membrane</location>
        <topology evidence="1">Multi-pass membrane protein</topology>
    </subcellularLocation>
</comment>
<feature type="compositionally biased region" description="Acidic residues" evidence="6">
    <location>
        <begin position="290"/>
        <end position="308"/>
    </location>
</feature>
<feature type="domain" description="Reticulon" evidence="8">
    <location>
        <begin position="394"/>
        <end position="532"/>
    </location>
</feature>
<reference evidence="9" key="1">
    <citation type="submission" date="2023-03" db="EMBL/GenBank/DDBJ databases">
        <authorList>
            <person name="Julca I."/>
        </authorList>
    </citation>
    <scope>NUCLEOTIDE SEQUENCE</scope>
</reference>
<feature type="region of interest" description="Disordered" evidence="6">
    <location>
        <begin position="554"/>
        <end position="577"/>
    </location>
</feature>
<feature type="transmembrane region" description="Helical" evidence="7">
    <location>
        <begin position="428"/>
        <end position="448"/>
    </location>
</feature>
<feature type="compositionally biased region" description="Basic and acidic residues" evidence="6">
    <location>
        <begin position="206"/>
        <end position="217"/>
    </location>
</feature>
<dbReference type="InterPro" id="IPR044647">
    <property type="entry name" value="RTNLB17/18/21"/>
</dbReference>
<keyword evidence="10" id="KW-1185">Reference proteome</keyword>
<feature type="compositionally biased region" description="Acidic residues" evidence="6">
    <location>
        <begin position="42"/>
        <end position="58"/>
    </location>
</feature>
<feature type="region of interest" description="Disordered" evidence="6">
    <location>
        <begin position="41"/>
        <end position="105"/>
    </location>
</feature>
<sequence>MDVGRRKRGTASSRTGVVVAGSVWESRMKLDEVKGGIKVFNDEENVDSSEGNGNDEMDVTPNDCNAIVPVEMDKKMNLRPRQSPPPAVGSGGKRKTWKSESLEGSPIQIARKRSELYSKNLDEQYKEISMSADGINKKSPIIQNKKTRSDAAIKELSTSVDGMKTRSASRKLVTDSNDVVIEKNSTQLRKLKSDASKALNNNGSEKSSELRKVKSESIKVPPDDDENAKKKNSLQLVVANSISSENLDEKKSVGIKKIGSDENCKEVGVCEEKVITTNLVQDKSPPKLEDIDDFDDADEDEEDWNEDEDVEVEIEKKSLVVKEVNTPEQKKPKKIVVEEKKFRHSNERPLSIPSVVKKQSPPLMSHARVHPSPPTTKPDEFDGIPRTHRKVQSFVDLVMWRNVSKSALVFGIGTFVILSSSYTKDLNISVISVLSYLALVYLAAIFLFRSFISRGGVESDDDDSRMNYVFGHQEAVWFVNLVLPYVNEFLVNIRALFSGDPLTTMKAVAFGIFTIVWNLSSVVARIWAVFMLFVAFRYFQPSLGLEGWAASQQAEQTRTEDSSRPGPVLNAGNNITQRRRPIVTDLGKQNRPL</sequence>
<feature type="region of interest" description="Disordered" evidence="6">
    <location>
        <begin position="364"/>
        <end position="383"/>
    </location>
</feature>
<gene>
    <name evidence="9" type="ORF">OLC1_LOCUS8972</name>
</gene>
<proteinExistence type="predicted"/>
<feature type="transmembrane region" description="Helical" evidence="7">
    <location>
        <begin position="406"/>
        <end position="422"/>
    </location>
</feature>
<evidence type="ECO:0000256" key="7">
    <source>
        <dbReference type="SAM" id="Phobius"/>
    </source>
</evidence>
<feature type="region of interest" description="Disordered" evidence="6">
    <location>
        <begin position="191"/>
        <end position="233"/>
    </location>
</feature>
<accession>A0AAV1CTZ9</accession>
<keyword evidence="5 7" id="KW-0472">Membrane</keyword>
<name>A0AAV1CTZ9_OLDCO</name>
<dbReference type="Proteomes" id="UP001161247">
    <property type="component" value="Chromosome 3"/>
</dbReference>
<evidence type="ECO:0000313" key="10">
    <source>
        <dbReference type="Proteomes" id="UP001161247"/>
    </source>
</evidence>
<dbReference type="GO" id="GO:0005789">
    <property type="term" value="C:endoplasmic reticulum membrane"/>
    <property type="evidence" value="ECO:0007669"/>
    <property type="project" value="UniProtKB-SubCell"/>
</dbReference>
<dbReference type="PANTHER" id="PTHR46626">
    <property type="entry name" value="RETICULON-LIKE PROTEIN B17"/>
    <property type="match status" value="1"/>
</dbReference>
<feature type="transmembrane region" description="Helical" evidence="7">
    <location>
        <begin position="507"/>
        <end position="536"/>
    </location>
</feature>
<evidence type="ECO:0000256" key="2">
    <source>
        <dbReference type="ARBA" id="ARBA00022692"/>
    </source>
</evidence>